<dbReference type="Gene3D" id="3.40.605.10">
    <property type="entry name" value="Aldehyde Dehydrogenase, Chain A, domain 1"/>
    <property type="match status" value="1"/>
</dbReference>
<dbReference type="InterPro" id="IPR015590">
    <property type="entry name" value="Aldehyde_DH_dom"/>
</dbReference>
<dbReference type="RefSeq" id="WP_311883160.1">
    <property type="nucleotide sequence ID" value="NZ_CP119391.1"/>
</dbReference>
<evidence type="ECO:0000259" key="2">
    <source>
        <dbReference type="Pfam" id="PF00171"/>
    </source>
</evidence>
<reference evidence="3 4" key="1">
    <citation type="submission" date="2023-03" db="EMBL/GenBank/DDBJ databases">
        <title>Halomonas sp. nov., isolated from Korean tranditional fermented seafood 'Jeotgal'.</title>
        <authorList>
            <person name="Kim B."/>
            <person name="Shin N.-R."/>
        </authorList>
    </citation>
    <scope>NUCLEOTIDE SEQUENCE [LARGE SCALE GENOMIC DNA]</scope>
    <source>
        <strain evidence="3 4">SG2L-4</strain>
    </source>
</reference>
<dbReference type="EMBL" id="CP119391">
    <property type="protein sequence ID" value="WNK19744.1"/>
    <property type="molecule type" value="Genomic_DNA"/>
</dbReference>
<accession>A0ABY9Z0C4</accession>
<protein>
    <submittedName>
        <fullName evidence="3">Aldehyde dehydrogenase family protein</fullName>
    </submittedName>
</protein>
<dbReference type="PANTHER" id="PTHR11699">
    <property type="entry name" value="ALDEHYDE DEHYDROGENASE-RELATED"/>
    <property type="match status" value="1"/>
</dbReference>
<dbReference type="SUPFAM" id="SSF53720">
    <property type="entry name" value="ALDH-like"/>
    <property type="match status" value="1"/>
</dbReference>
<evidence type="ECO:0000256" key="1">
    <source>
        <dbReference type="ARBA" id="ARBA00023002"/>
    </source>
</evidence>
<proteinExistence type="predicted"/>
<sequence>MNTQPLSVEEVFAQAHEGKLWAGHLIPGLDEKRDDSFATVAPHNGSEIGRVAKGNASIIDQAVESAREGFNSGVWSKLAPAERKEIMQRWITLLEQHAEELAALDCIDGGKPITECRETDIPETLTTLHWYAEAVDKIYGKVAPTGGDAVGLIVQEPIGVVGNGMDPSFCAKLDITSSQQCTEH</sequence>
<dbReference type="Pfam" id="PF00171">
    <property type="entry name" value="Aldedh"/>
    <property type="match status" value="1"/>
</dbReference>
<dbReference type="Proteomes" id="UP001301869">
    <property type="component" value="Chromosome"/>
</dbReference>
<gene>
    <name evidence="3" type="ORF">P1P91_13050</name>
</gene>
<name>A0ABY9Z0C4_9GAMM</name>
<keyword evidence="1" id="KW-0560">Oxidoreductase</keyword>
<dbReference type="InterPro" id="IPR016162">
    <property type="entry name" value="Ald_DH_N"/>
</dbReference>
<dbReference type="InterPro" id="IPR016161">
    <property type="entry name" value="Ald_DH/histidinol_DH"/>
</dbReference>
<evidence type="ECO:0000313" key="3">
    <source>
        <dbReference type="EMBL" id="WNK19744.1"/>
    </source>
</evidence>
<evidence type="ECO:0000313" key="4">
    <source>
        <dbReference type="Proteomes" id="UP001301869"/>
    </source>
</evidence>
<organism evidence="3 4">
    <name type="scientific">Halomonas piscis</name>
    <dbReference type="NCBI Taxonomy" id="3031727"/>
    <lineage>
        <taxon>Bacteria</taxon>
        <taxon>Pseudomonadati</taxon>
        <taxon>Pseudomonadota</taxon>
        <taxon>Gammaproteobacteria</taxon>
        <taxon>Oceanospirillales</taxon>
        <taxon>Halomonadaceae</taxon>
        <taxon>Halomonas</taxon>
    </lineage>
</organism>
<feature type="domain" description="Aldehyde dehydrogenase" evidence="2">
    <location>
        <begin position="34"/>
        <end position="162"/>
    </location>
</feature>
<keyword evidence="4" id="KW-1185">Reference proteome</keyword>